<evidence type="ECO:0000313" key="1">
    <source>
        <dbReference type="EMBL" id="MFD1223766.1"/>
    </source>
</evidence>
<dbReference type="EMBL" id="JBHTLU010000036">
    <property type="protein sequence ID" value="MFD1223766.1"/>
    <property type="molecule type" value="Genomic_DNA"/>
</dbReference>
<comment type="caution">
    <text evidence="1">The sequence shown here is derived from an EMBL/GenBank/DDBJ whole genome shotgun (WGS) entry which is preliminary data.</text>
</comment>
<reference evidence="2" key="1">
    <citation type="journal article" date="2019" name="Int. J. Syst. Evol. Microbiol.">
        <title>The Global Catalogue of Microorganisms (GCM) 10K type strain sequencing project: providing services to taxonomists for standard genome sequencing and annotation.</title>
        <authorList>
            <consortium name="The Broad Institute Genomics Platform"/>
            <consortium name="The Broad Institute Genome Sequencing Center for Infectious Disease"/>
            <person name="Wu L."/>
            <person name="Ma J."/>
        </authorList>
    </citation>
    <scope>NUCLEOTIDE SEQUENCE [LARGE SCALE GENOMIC DNA]</scope>
    <source>
        <strain evidence="2">CCUG 53270</strain>
    </source>
</reference>
<organism evidence="1 2">
    <name type="scientific">Paenibacillus vulneris</name>
    <dbReference type="NCBI Taxonomy" id="1133364"/>
    <lineage>
        <taxon>Bacteria</taxon>
        <taxon>Bacillati</taxon>
        <taxon>Bacillota</taxon>
        <taxon>Bacilli</taxon>
        <taxon>Bacillales</taxon>
        <taxon>Paenibacillaceae</taxon>
        <taxon>Paenibacillus</taxon>
    </lineage>
</organism>
<proteinExistence type="predicted"/>
<name>A0ABW3UV60_9BACL</name>
<protein>
    <submittedName>
        <fullName evidence="1">Spore gernimation protein GerPD</fullName>
    </submittedName>
</protein>
<dbReference type="RefSeq" id="WP_345587819.1">
    <property type="nucleotide sequence ID" value="NZ_BAABJG010000014.1"/>
</dbReference>
<dbReference type="Proteomes" id="UP001597180">
    <property type="component" value="Unassembled WGS sequence"/>
</dbReference>
<gene>
    <name evidence="1" type="ORF">ACFQ4B_26950</name>
</gene>
<keyword evidence="2" id="KW-1185">Reference proteome</keyword>
<evidence type="ECO:0000313" key="2">
    <source>
        <dbReference type="Proteomes" id="UP001597180"/>
    </source>
</evidence>
<accession>A0ABW3UV60</accession>
<sequence>MEFEVINGELHVGSIDITYLSTASVFLVGDIRTITLYGAFETPPEKAIVGVTILPFIE</sequence>